<reference evidence="1" key="2">
    <citation type="submission" date="2020-11" db="EMBL/GenBank/DDBJ databases">
        <authorList>
            <person name="McCartney M.A."/>
            <person name="Auch B."/>
            <person name="Kono T."/>
            <person name="Mallez S."/>
            <person name="Becker A."/>
            <person name="Gohl D.M."/>
            <person name="Silverstein K.A.T."/>
            <person name="Koren S."/>
            <person name="Bechman K.B."/>
            <person name="Herman A."/>
            <person name="Abrahante J.E."/>
            <person name="Garbe J."/>
        </authorList>
    </citation>
    <scope>NUCLEOTIDE SEQUENCE</scope>
    <source>
        <strain evidence="1">Duluth1</strain>
        <tissue evidence="1">Whole animal</tissue>
    </source>
</reference>
<reference evidence="1" key="1">
    <citation type="journal article" date="2019" name="bioRxiv">
        <title>The Genome of the Zebra Mussel, Dreissena polymorpha: A Resource for Invasive Species Research.</title>
        <authorList>
            <person name="McCartney M.A."/>
            <person name="Auch B."/>
            <person name="Kono T."/>
            <person name="Mallez S."/>
            <person name="Zhang Y."/>
            <person name="Obille A."/>
            <person name="Becker A."/>
            <person name="Abrahante J.E."/>
            <person name="Garbe J."/>
            <person name="Badalamenti J.P."/>
            <person name="Herman A."/>
            <person name="Mangelson H."/>
            <person name="Liachko I."/>
            <person name="Sullivan S."/>
            <person name="Sone E.D."/>
            <person name="Koren S."/>
            <person name="Silverstein K.A.T."/>
            <person name="Beckman K.B."/>
            <person name="Gohl D.M."/>
        </authorList>
    </citation>
    <scope>NUCLEOTIDE SEQUENCE</scope>
    <source>
        <strain evidence="1">Duluth1</strain>
        <tissue evidence="1">Whole animal</tissue>
    </source>
</reference>
<organism evidence="1 2">
    <name type="scientific">Dreissena polymorpha</name>
    <name type="common">Zebra mussel</name>
    <name type="synonym">Mytilus polymorpha</name>
    <dbReference type="NCBI Taxonomy" id="45954"/>
    <lineage>
        <taxon>Eukaryota</taxon>
        <taxon>Metazoa</taxon>
        <taxon>Spiralia</taxon>
        <taxon>Lophotrochozoa</taxon>
        <taxon>Mollusca</taxon>
        <taxon>Bivalvia</taxon>
        <taxon>Autobranchia</taxon>
        <taxon>Heteroconchia</taxon>
        <taxon>Euheterodonta</taxon>
        <taxon>Imparidentia</taxon>
        <taxon>Neoheterodontei</taxon>
        <taxon>Myida</taxon>
        <taxon>Dreissenoidea</taxon>
        <taxon>Dreissenidae</taxon>
        <taxon>Dreissena</taxon>
    </lineage>
</organism>
<sequence length="132" mass="15325">MMRQKKTSRVSYTDPPPPHGGHVCRPIATIFKLILDVNKTNVFTKFHDDCAKYVTSRVFTTNVLTTFHENWTTNVTSRVFTYFHNIHLEKTAPPPGGHVFPSIWTIFELFHDDWFRYSLMRKTAPPTGGHVF</sequence>
<dbReference type="Proteomes" id="UP000828390">
    <property type="component" value="Unassembled WGS sequence"/>
</dbReference>
<proteinExistence type="predicted"/>
<dbReference type="EMBL" id="JAIWYP010000011">
    <property type="protein sequence ID" value="KAH3737991.1"/>
    <property type="molecule type" value="Genomic_DNA"/>
</dbReference>
<comment type="caution">
    <text evidence="1">The sequence shown here is derived from an EMBL/GenBank/DDBJ whole genome shotgun (WGS) entry which is preliminary data.</text>
</comment>
<name>A0A9D4D4X0_DREPO</name>
<evidence type="ECO:0000313" key="2">
    <source>
        <dbReference type="Proteomes" id="UP000828390"/>
    </source>
</evidence>
<protein>
    <submittedName>
        <fullName evidence="1">Uncharacterized protein</fullName>
    </submittedName>
</protein>
<accession>A0A9D4D4X0</accession>
<keyword evidence="2" id="KW-1185">Reference proteome</keyword>
<evidence type="ECO:0000313" key="1">
    <source>
        <dbReference type="EMBL" id="KAH3737991.1"/>
    </source>
</evidence>
<dbReference type="AlphaFoldDB" id="A0A9D4D4X0"/>
<gene>
    <name evidence="1" type="ORF">DPMN_044593</name>
</gene>